<accession>A0ABM7G8L2</accession>
<name>A0ABM7G8L2_9SPHN</name>
<evidence type="ECO:0000313" key="2">
    <source>
        <dbReference type="Proteomes" id="UP001059971"/>
    </source>
</evidence>
<evidence type="ECO:0000313" key="1">
    <source>
        <dbReference type="EMBL" id="BBF71195.1"/>
    </source>
</evidence>
<dbReference type="EMBL" id="AP018817">
    <property type="protein sequence ID" value="BBF71195.1"/>
    <property type="molecule type" value="Genomic_DNA"/>
</dbReference>
<proteinExistence type="predicted"/>
<sequence>MATKGSARQTKKIPRLMMSFICGPRISSGILLATMVERKYLNPVGHDAIDEDIVGMNHSLSRAGNTAGTVKIGMVGQAIGWVPDRSAYAVGRRRIPYFDIVDDVFEFS</sequence>
<dbReference type="Proteomes" id="UP001059971">
    <property type="component" value="Chromosome 1"/>
</dbReference>
<organism evidence="1 2">
    <name type="scientific">Sphingomonas bisphenolicum</name>
    <dbReference type="NCBI Taxonomy" id="296544"/>
    <lineage>
        <taxon>Bacteria</taxon>
        <taxon>Pseudomonadati</taxon>
        <taxon>Pseudomonadota</taxon>
        <taxon>Alphaproteobacteria</taxon>
        <taxon>Sphingomonadales</taxon>
        <taxon>Sphingomonadaceae</taxon>
        <taxon>Sphingomonas</taxon>
    </lineage>
</organism>
<reference evidence="1" key="1">
    <citation type="submission" date="2018-07" db="EMBL/GenBank/DDBJ databases">
        <title>Complete genome sequence of Sphingomonas bisphenolicum strain AO1, a bisphenol A degradative bacterium isolated from Japanese farm field.</title>
        <authorList>
            <person name="Murakami M."/>
            <person name="Koh M."/>
            <person name="Koba S."/>
            <person name="Matsumura Y."/>
        </authorList>
    </citation>
    <scope>NUCLEOTIDE SEQUENCE</scope>
    <source>
        <strain evidence="1">AO1</strain>
    </source>
</reference>
<gene>
    <name evidence="1" type="ORF">SBA_ch1_33950</name>
</gene>
<protein>
    <submittedName>
        <fullName evidence="1">Uncharacterized protein</fullName>
    </submittedName>
</protein>
<keyword evidence="2" id="KW-1185">Reference proteome</keyword>